<dbReference type="PANTHER" id="PTHR30471:SF3">
    <property type="entry name" value="UPF0758 PROTEIN YEES-RELATED"/>
    <property type="match status" value="1"/>
</dbReference>
<comment type="caution">
    <text evidence="9">The sequence shown here is derived from an EMBL/GenBank/DDBJ whole genome shotgun (WGS) entry which is preliminary data.</text>
</comment>
<comment type="similarity">
    <text evidence="1 7">Belongs to the UPF0758 family.</text>
</comment>
<dbReference type="PROSITE" id="PS01302">
    <property type="entry name" value="UPF0758"/>
    <property type="match status" value="1"/>
</dbReference>
<evidence type="ECO:0000259" key="8">
    <source>
        <dbReference type="PROSITE" id="PS50249"/>
    </source>
</evidence>
<evidence type="ECO:0000256" key="3">
    <source>
        <dbReference type="ARBA" id="ARBA00022723"/>
    </source>
</evidence>
<accession>A0A1V4SFR3</accession>
<dbReference type="NCBIfam" id="TIGR00608">
    <property type="entry name" value="radc"/>
    <property type="match status" value="1"/>
</dbReference>
<feature type="domain" description="MPN" evidence="8">
    <location>
        <begin position="107"/>
        <end position="229"/>
    </location>
</feature>
<dbReference type="GO" id="GO:0046872">
    <property type="term" value="F:metal ion binding"/>
    <property type="evidence" value="ECO:0007669"/>
    <property type="project" value="UniProtKB-KW"/>
</dbReference>
<dbReference type="STRING" id="48256.CLHUN_33520"/>
<keyword evidence="5" id="KW-0862">Zinc</keyword>
<dbReference type="InterPro" id="IPR025657">
    <property type="entry name" value="RadC_JAB"/>
</dbReference>
<keyword evidence="2" id="KW-0645">Protease</keyword>
<dbReference type="InterPro" id="IPR020891">
    <property type="entry name" value="UPF0758_CS"/>
</dbReference>
<keyword evidence="10" id="KW-1185">Reference proteome</keyword>
<dbReference type="RefSeq" id="WP_080065786.1">
    <property type="nucleotide sequence ID" value="NZ_MZGX01000025.1"/>
</dbReference>
<keyword evidence="4" id="KW-0378">Hydrolase</keyword>
<dbReference type="AlphaFoldDB" id="A0A1V4SFR3"/>
<keyword evidence="6" id="KW-0482">Metalloprotease</keyword>
<evidence type="ECO:0000313" key="10">
    <source>
        <dbReference type="Proteomes" id="UP000191554"/>
    </source>
</evidence>
<evidence type="ECO:0000256" key="6">
    <source>
        <dbReference type="ARBA" id="ARBA00023049"/>
    </source>
</evidence>
<dbReference type="Proteomes" id="UP000191554">
    <property type="component" value="Unassembled WGS sequence"/>
</dbReference>
<reference evidence="9 10" key="1">
    <citation type="submission" date="2017-03" db="EMBL/GenBank/DDBJ databases">
        <title>Genome sequence of Clostridium hungatei DSM 14427.</title>
        <authorList>
            <person name="Poehlein A."/>
            <person name="Daniel R."/>
        </authorList>
    </citation>
    <scope>NUCLEOTIDE SEQUENCE [LARGE SCALE GENOMIC DNA]</scope>
    <source>
        <strain evidence="9 10">DSM 14427</strain>
    </source>
</reference>
<dbReference type="InterPro" id="IPR001405">
    <property type="entry name" value="UPF0758"/>
</dbReference>
<dbReference type="SUPFAM" id="SSF47781">
    <property type="entry name" value="RuvA domain 2-like"/>
    <property type="match status" value="1"/>
</dbReference>
<dbReference type="InterPro" id="IPR010994">
    <property type="entry name" value="RuvA_2-like"/>
</dbReference>
<evidence type="ECO:0000313" key="9">
    <source>
        <dbReference type="EMBL" id="OPX42700.1"/>
    </source>
</evidence>
<dbReference type="PROSITE" id="PS50249">
    <property type="entry name" value="MPN"/>
    <property type="match status" value="1"/>
</dbReference>
<dbReference type="SUPFAM" id="SSF102712">
    <property type="entry name" value="JAB1/MPN domain"/>
    <property type="match status" value="1"/>
</dbReference>
<dbReference type="PANTHER" id="PTHR30471">
    <property type="entry name" value="DNA REPAIR PROTEIN RADC"/>
    <property type="match status" value="1"/>
</dbReference>
<dbReference type="InterPro" id="IPR046778">
    <property type="entry name" value="UPF0758_N"/>
</dbReference>
<protein>
    <recommendedName>
        <fullName evidence="8">MPN domain-containing protein</fullName>
    </recommendedName>
</protein>
<evidence type="ECO:0000256" key="4">
    <source>
        <dbReference type="ARBA" id="ARBA00022801"/>
    </source>
</evidence>
<name>A0A1V4SFR3_RUMHU</name>
<dbReference type="GO" id="GO:0008237">
    <property type="term" value="F:metallopeptidase activity"/>
    <property type="evidence" value="ECO:0007669"/>
    <property type="project" value="UniProtKB-KW"/>
</dbReference>
<proteinExistence type="inferred from homology"/>
<dbReference type="NCBIfam" id="NF000642">
    <property type="entry name" value="PRK00024.1"/>
    <property type="match status" value="1"/>
</dbReference>
<dbReference type="Pfam" id="PF04002">
    <property type="entry name" value="RadC"/>
    <property type="match status" value="1"/>
</dbReference>
<dbReference type="GO" id="GO:0006508">
    <property type="term" value="P:proteolysis"/>
    <property type="evidence" value="ECO:0007669"/>
    <property type="project" value="UniProtKB-KW"/>
</dbReference>
<sequence>MERLKIKELPVGDRPYERLEAAGAEHLSNAELLAVIIKTGTKSYTAVELAQQVLRLSHDGRISSLNNLSIQQLKKIKGIGRVKAIQIKAALELSKRVATSDGAIRHTIRNANDANNLLMEEMRYLRKEVFKTILLDTKNQVIKIVDISIGSLNSSIVHPREVFSEAVKCGSNSVIFVHNHPSGDPAPSPEDLQTTQRLVEAGNILGIKVLDHIIVGDGRFISFKERDFL</sequence>
<evidence type="ECO:0000256" key="1">
    <source>
        <dbReference type="ARBA" id="ARBA00010243"/>
    </source>
</evidence>
<evidence type="ECO:0000256" key="2">
    <source>
        <dbReference type="ARBA" id="ARBA00022670"/>
    </source>
</evidence>
<dbReference type="EMBL" id="MZGX01000025">
    <property type="protein sequence ID" value="OPX42700.1"/>
    <property type="molecule type" value="Genomic_DNA"/>
</dbReference>
<dbReference type="OrthoDB" id="9804482at2"/>
<organism evidence="9 10">
    <name type="scientific">Ruminiclostridium hungatei</name>
    <name type="common">Clostridium hungatei</name>
    <dbReference type="NCBI Taxonomy" id="48256"/>
    <lineage>
        <taxon>Bacteria</taxon>
        <taxon>Bacillati</taxon>
        <taxon>Bacillota</taxon>
        <taxon>Clostridia</taxon>
        <taxon>Eubacteriales</taxon>
        <taxon>Oscillospiraceae</taxon>
        <taxon>Ruminiclostridium</taxon>
    </lineage>
</organism>
<gene>
    <name evidence="9" type="ORF">CLHUN_33520</name>
</gene>
<dbReference type="Gene3D" id="3.40.140.10">
    <property type="entry name" value="Cytidine Deaminase, domain 2"/>
    <property type="match status" value="1"/>
</dbReference>
<dbReference type="Pfam" id="PF20582">
    <property type="entry name" value="UPF0758_N"/>
    <property type="match status" value="1"/>
</dbReference>
<keyword evidence="3" id="KW-0479">Metal-binding</keyword>
<dbReference type="CDD" id="cd08071">
    <property type="entry name" value="MPN_DUF2466"/>
    <property type="match status" value="1"/>
</dbReference>
<evidence type="ECO:0000256" key="7">
    <source>
        <dbReference type="RuleBase" id="RU003797"/>
    </source>
</evidence>
<evidence type="ECO:0000256" key="5">
    <source>
        <dbReference type="ARBA" id="ARBA00022833"/>
    </source>
</evidence>
<dbReference type="InterPro" id="IPR037518">
    <property type="entry name" value="MPN"/>
</dbReference>